<dbReference type="GO" id="GO:0005737">
    <property type="term" value="C:cytoplasm"/>
    <property type="evidence" value="ECO:0007669"/>
    <property type="project" value="UniProtKB-SubCell"/>
</dbReference>
<keyword evidence="13" id="KW-0963">Cytoplasm</keyword>
<feature type="binding site" evidence="13 14">
    <location>
        <position position="85"/>
    </location>
    <ligand>
        <name>ATP</name>
        <dbReference type="ChEBI" id="CHEBI:30616"/>
    </ligand>
</feature>
<feature type="binding site" evidence="13 14">
    <location>
        <position position="9"/>
    </location>
    <ligand>
        <name>ATP</name>
        <dbReference type="ChEBI" id="CHEBI:30616"/>
    </ligand>
</feature>
<dbReference type="EMBL" id="CP003360">
    <property type="protein sequence ID" value="AFM23839.1"/>
    <property type="molecule type" value="Genomic_DNA"/>
</dbReference>
<dbReference type="AlphaFoldDB" id="I4C2P8"/>
<keyword evidence="8 13" id="KW-0547">Nucleotide-binding</keyword>
<dbReference type="RefSeq" id="WP_014808992.1">
    <property type="nucleotide sequence ID" value="NC_018025.1"/>
</dbReference>
<comment type="subunit">
    <text evidence="13">Homotetramer.</text>
</comment>
<evidence type="ECO:0000256" key="12">
    <source>
        <dbReference type="ARBA" id="ARBA00023080"/>
    </source>
</evidence>
<dbReference type="STRING" id="706587.Desti_1125"/>
<evidence type="ECO:0000256" key="4">
    <source>
        <dbReference type="ARBA" id="ARBA00017632"/>
    </source>
</evidence>
<evidence type="ECO:0000256" key="5">
    <source>
        <dbReference type="ARBA" id="ARBA00022553"/>
    </source>
</evidence>
<dbReference type="NCBIfam" id="NF001908">
    <property type="entry name" value="PRK00668.1"/>
    <property type="match status" value="1"/>
</dbReference>
<dbReference type="GO" id="GO:0004550">
    <property type="term" value="F:nucleoside diphosphate kinase activity"/>
    <property type="evidence" value="ECO:0007669"/>
    <property type="project" value="UniProtKB-UniRule"/>
</dbReference>
<evidence type="ECO:0000256" key="10">
    <source>
        <dbReference type="ARBA" id="ARBA00022840"/>
    </source>
</evidence>
<evidence type="ECO:0000313" key="19">
    <source>
        <dbReference type="Proteomes" id="UP000006055"/>
    </source>
</evidence>
<protein>
    <recommendedName>
        <fullName evidence="4 13">Nucleoside diphosphate kinase</fullName>
        <shortName evidence="13">NDK</shortName>
        <shortName evidence="13">NDP kinase</shortName>
        <ecNumber evidence="3 13">2.7.4.6</ecNumber>
    </recommendedName>
    <alternativeName>
        <fullName evidence="13">Nucleoside-2-P kinase</fullName>
    </alternativeName>
</protein>
<evidence type="ECO:0000256" key="16">
    <source>
        <dbReference type="RuleBase" id="RU004013"/>
    </source>
</evidence>
<evidence type="ECO:0000256" key="11">
    <source>
        <dbReference type="ARBA" id="ARBA00022842"/>
    </source>
</evidence>
<evidence type="ECO:0000256" key="2">
    <source>
        <dbReference type="ARBA" id="ARBA00008142"/>
    </source>
</evidence>
<evidence type="ECO:0000256" key="13">
    <source>
        <dbReference type="HAMAP-Rule" id="MF_00451"/>
    </source>
</evidence>
<evidence type="ECO:0000256" key="3">
    <source>
        <dbReference type="ARBA" id="ARBA00012966"/>
    </source>
</evidence>
<dbReference type="PATRIC" id="fig|706587.4.peg.1286"/>
<reference evidence="19" key="1">
    <citation type="submission" date="2012-06" db="EMBL/GenBank/DDBJ databases">
        <title>Complete sequence of chromosome of Desulfomonile tiedjei DSM 6799.</title>
        <authorList>
            <person name="Lucas S."/>
            <person name="Copeland A."/>
            <person name="Lapidus A."/>
            <person name="Glavina del Rio T."/>
            <person name="Dalin E."/>
            <person name="Tice H."/>
            <person name="Bruce D."/>
            <person name="Goodwin L."/>
            <person name="Pitluck S."/>
            <person name="Peters L."/>
            <person name="Ovchinnikova G."/>
            <person name="Zeytun A."/>
            <person name="Lu M."/>
            <person name="Kyrpides N."/>
            <person name="Mavromatis K."/>
            <person name="Ivanova N."/>
            <person name="Brettin T."/>
            <person name="Detter J.C."/>
            <person name="Han C."/>
            <person name="Larimer F."/>
            <person name="Land M."/>
            <person name="Hauser L."/>
            <person name="Markowitz V."/>
            <person name="Cheng J.-F."/>
            <person name="Hugenholtz P."/>
            <person name="Woyke T."/>
            <person name="Wu D."/>
            <person name="Spring S."/>
            <person name="Schroeder M."/>
            <person name="Brambilla E."/>
            <person name="Klenk H.-P."/>
            <person name="Eisen J.A."/>
        </authorList>
    </citation>
    <scope>NUCLEOTIDE SEQUENCE [LARGE SCALE GENOMIC DNA]</scope>
    <source>
        <strain evidence="19">ATCC 49306 / DSM 6799 / DCB-1</strain>
    </source>
</reference>
<dbReference type="InterPro" id="IPR001564">
    <property type="entry name" value="Nucleoside_diP_kinase"/>
</dbReference>
<evidence type="ECO:0000256" key="1">
    <source>
        <dbReference type="ARBA" id="ARBA00001946"/>
    </source>
</evidence>
<keyword evidence="7 13" id="KW-0479">Metal-binding</keyword>
<keyword evidence="5 13" id="KW-0597">Phosphoprotein</keyword>
<dbReference type="HOGENOM" id="CLU_060216_8_1_7"/>
<evidence type="ECO:0000256" key="8">
    <source>
        <dbReference type="ARBA" id="ARBA00022741"/>
    </source>
</evidence>
<organism evidence="18 19">
    <name type="scientific">Desulfomonile tiedjei (strain ATCC 49306 / DSM 6799 / DCB-1)</name>
    <dbReference type="NCBI Taxonomy" id="706587"/>
    <lineage>
        <taxon>Bacteria</taxon>
        <taxon>Pseudomonadati</taxon>
        <taxon>Thermodesulfobacteriota</taxon>
        <taxon>Desulfomonilia</taxon>
        <taxon>Desulfomonilales</taxon>
        <taxon>Desulfomonilaceae</taxon>
        <taxon>Desulfomonile</taxon>
    </lineage>
</organism>
<comment type="similarity">
    <text evidence="2 13 14 15">Belongs to the NDK family.</text>
</comment>
<dbReference type="HAMAP" id="MF_00451">
    <property type="entry name" value="NDP_kinase"/>
    <property type="match status" value="1"/>
</dbReference>
<dbReference type="KEGG" id="dti:Desti_1125"/>
<comment type="subcellular location">
    <subcellularLocation>
        <location evidence="13">Cytoplasm</location>
    </subcellularLocation>
</comment>
<dbReference type="GO" id="GO:0006228">
    <property type="term" value="P:UTP biosynthetic process"/>
    <property type="evidence" value="ECO:0007669"/>
    <property type="project" value="UniProtKB-UniRule"/>
</dbReference>
<feature type="active site" description="Pros-phosphohistidine intermediate" evidence="13 14">
    <location>
        <position position="115"/>
    </location>
</feature>
<proteinExistence type="inferred from homology"/>
<feature type="domain" description="Nucleoside diphosphate kinase-like" evidence="17">
    <location>
        <begin position="1"/>
        <end position="137"/>
    </location>
</feature>
<name>I4C2P8_DESTA</name>
<gene>
    <name evidence="13" type="primary">ndk</name>
    <name evidence="18" type="ordered locus">Desti_1125</name>
</gene>
<keyword evidence="19" id="KW-1185">Reference proteome</keyword>
<keyword evidence="6 13" id="KW-0808">Transferase</keyword>
<dbReference type="PROSITE" id="PS00469">
    <property type="entry name" value="NDPK"/>
    <property type="match status" value="1"/>
</dbReference>
<dbReference type="Pfam" id="PF00334">
    <property type="entry name" value="NDK"/>
    <property type="match status" value="1"/>
</dbReference>
<dbReference type="InterPro" id="IPR034907">
    <property type="entry name" value="NDK-like_dom"/>
</dbReference>
<dbReference type="GO" id="GO:0006241">
    <property type="term" value="P:CTP biosynthetic process"/>
    <property type="evidence" value="ECO:0007669"/>
    <property type="project" value="UniProtKB-UniRule"/>
</dbReference>
<dbReference type="eggNOG" id="COG0105">
    <property type="taxonomic scope" value="Bacteria"/>
</dbReference>
<dbReference type="SMART" id="SM00562">
    <property type="entry name" value="NDK"/>
    <property type="match status" value="1"/>
</dbReference>
<evidence type="ECO:0000256" key="6">
    <source>
        <dbReference type="ARBA" id="ARBA00022679"/>
    </source>
</evidence>
<dbReference type="InterPro" id="IPR023005">
    <property type="entry name" value="Nucleoside_diP_kinase_AS"/>
</dbReference>
<feature type="binding site" evidence="13 14">
    <location>
        <position position="91"/>
    </location>
    <ligand>
        <name>ATP</name>
        <dbReference type="ChEBI" id="CHEBI:30616"/>
    </ligand>
</feature>
<comment type="catalytic activity">
    <reaction evidence="13 16">
        <text>a 2'-deoxyribonucleoside 5'-diphosphate + ATP = a 2'-deoxyribonucleoside 5'-triphosphate + ADP</text>
        <dbReference type="Rhea" id="RHEA:44640"/>
        <dbReference type="ChEBI" id="CHEBI:30616"/>
        <dbReference type="ChEBI" id="CHEBI:61560"/>
        <dbReference type="ChEBI" id="CHEBI:73316"/>
        <dbReference type="ChEBI" id="CHEBI:456216"/>
        <dbReference type="EC" id="2.7.4.6"/>
    </reaction>
</comment>
<evidence type="ECO:0000313" key="18">
    <source>
        <dbReference type="EMBL" id="AFM23839.1"/>
    </source>
</evidence>
<keyword evidence="12 13" id="KW-0546">Nucleotide metabolism</keyword>
<feature type="binding site" evidence="13 14">
    <location>
        <position position="57"/>
    </location>
    <ligand>
        <name>ATP</name>
        <dbReference type="ChEBI" id="CHEBI:30616"/>
    </ligand>
</feature>
<feature type="binding site" evidence="13 14">
    <location>
        <position position="102"/>
    </location>
    <ligand>
        <name>ATP</name>
        <dbReference type="ChEBI" id="CHEBI:30616"/>
    </ligand>
</feature>
<evidence type="ECO:0000259" key="17">
    <source>
        <dbReference type="SMART" id="SM00562"/>
    </source>
</evidence>
<dbReference type="PANTHER" id="PTHR11349">
    <property type="entry name" value="NUCLEOSIDE DIPHOSPHATE KINASE"/>
    <property type="match status" value="1"/>
</dbReference>
<dbReference type="Proteomes" id="UP000006055">
    <property type="component" value="Chromosome"/>
</dbReference>
<dbReference type="OrthoDB" id="9801161at2"/>
<comment type="catalytic activity">
    <reaction evidence="13">
        <text>a ribonucleoside 5'-diphosphate + ATP = a ribonucleoside 5'-triphosphate + ADP</text>
        <dbReference type="Rhea" id="RHEA:18113"/>
        <dbReference type="ChEBI" id="CHEBI:30616"/>
        <dbReference type="ChEBI" id="CHEBI:57930"/>
        <dbReference type="ChEBI" id="CHEBI:61557"/>
        <dbReference type="ChEBI" id="CHEBI:456216"/>
        <dbReference type="EC" id="2.7.4.6"/>
    </reaction>
</comment>
<dbReference type="Gene3D" id="3.30.70.141">
    <property type="entry name" value="Nucleoside diphosphate kinase-like domain"/>
    <property type="match status" value="1"/>
</dbReference>
<keyword evidence="9 13" id="KW-0418">Kinase</keyword>
<dbReference type="FunFam" id="3.30.70.141:FF:000003">
    <property type="entry name" value="Nucleoside diphosphate kinase"/>
    <property type="match status" value="1"/>
</dbReference>
<evidence type="ECO:0000256" key="7">
    <source>
        <dbReference type="ARBA" id="ARBA00022723"/>
    </source>
</evidence>
<dbReference type="InterPro" id="IPR036850">
    <property type="entry name" value="NDK-like_dom_sf"/>
</dbReference>
<dbReference type="PROSITE" id="PS51374">
    <property type="entry name" value="NDPK_LIKE"/>
    <property type="match status" value="1"/>
</dbReference>
<sequence>MEKTLSIIKPDGVSKNLIGEVIKTFESQGIRIAAAKMKLLSRKEAEGFYYVHKERPFFGELVEFMMSGPVVLMVLEGEDVIRRNREIMGATDPAEAAPGTIRAKWADSKQNNIVHGSDSPESAAFEIGYFFSGIEIF</sequence>
<dbReference type="GO" id="GO:0046872">
    <property type="term" value="F:metal ion binding"/>
    <property type="evidence" value="ECO:0007669"/>
    <property type="project" value="UniProtKB-KW"/>
</dbReference>
<evidence type="ECO:0000256" key="9">
    <source>
        <dbReference type="ARBA" id="ARBA00022777"/>
    </source>
</evidence>
<dbReference type="GO" id="GO:0005524">
    <property type="term" value="F:ATP binding"/>
    <property type="evidence" value="ECO:0007669"/>
    <property type="project" value="UniProtKB-UniRule"/>
</dbReference>
<dbReference type="PRINTS" id="PR01243">
    <property type="entry name" value="NUCDPKINASE"/>
</dbReference>
<accession>I4C2P8</accession>
<comment type="cofactor">
    <cofactor evidence="1 13">
        <name>Mg(2+)</name>
        <dbReference type="ChEBI" id="CHEBI:18420"/>
    </cofactor>
</comment>
<dbReference type="CDD" id="cd04413">
    <property type="entry name" value="NDPk_I"/>
    <property type="match status" value="1"/>
</dbReference>
<evidence type="ECO:0000256" key="15">
    <source>
        <dbReference type="RuleBase" id="RU004011"/>
    </source>
</evidence>
<dbReference type="GO" id="GO:0006183">
    <property type="term" value="P:GTP biosynthetic process"/>
    <property type="evidence" value="ECO:0007669"/>
    <property type="project" value="UniProtKB-UniRule"/>
</dbReference>
<evidence type="ECO:0000256" key="14">
    <source>
        <dbReference type="PROSITE-ProRule" id="PRU00706"/>
    </source>
</evidence>
<feature type="binding site" evidence="13 14">
    <location>
        <position position="112"/>
    </location>
    <ligand>
        <name>ATP</name>
        <dbReference type="ChEBI" id="CHEBI:30616"/>
    </ligand>
</feature>
<keyword evidence="11 13" id="KW-0460">Magnesium</keyword>
<keyword evidence="10 13" id="KW-0067">ATP-binding</keyword>
<comment type="function">
    <text evidence="13">Major role in the synthesis of nucleoside triphosphates other than ATP. The ATP gamma phosphate is transferred to the NDP beta phosphate via a ping-pong mechanism, using a phosphorylated active-site intermediate.</text>
</comment>
<dbReference type="SUPFAM" id="SSF54919">
    <property type="entry name" value="Nucleoside diphosphate kinase, NDK"/>
    <property type="match status" value="1"/>
</dbReference>
<dbReference type="EC" id="2.7.4.6" evidence="3 13"/>